<name>A0AAN8JFN0_PATCE</name>
<evidence type="ECO:0000256" key="1">
    <source>
        <dbReference type="SAM" id="Phobius"/>
    </source>
</evidence>
<feature type="chain" id="PRO_5042860826" evidence="2">
    <location>
        <begin position="19"/>
        <end position="156"/>
    </location>
</feature>
<keyword evidence="2" id="KW-0732">Signal</keyword>
<dbReference type="Proteomes" id="UP001347796">
    <property type="component" value="Unassembled WGS sequence"/>
</dbReference>
<sequence>MMKLVVAVFACLAAASMAVPMGGLGMGIHGGLGGLGMYGAGVGGLGMYGAGLGSGMGMYPMGGLGMYGGLGVYGGLGGLGMYGAGLGGLGMYGAGVGGLGMYGAGLGGLGMHHAALGGLGMYGGINNGGFIGGVNPEMNFGGKYFTIQTYNYNTSL</sequence>
<keyword evidence="1" id="KW-0812">Transmembrane</keyword>
<feature type="transmembrane region" description="Helical" evidence="1">
    <location>
        <begin position="28"/>
        <end position="52"/>
    </location>
</feature>
<proteinExistence type="predicted"/>
<evidence type="ECO:0000256" key="2">
    <source>
        <dbReference type="SAM" id="SignalP"/>
    </source>
</evidence>
<feature type="signal peptide" evidence="2">
    <location>
        <begin position="1"/>
        <end position="18"/>
    </location>
</feature>
<feature type="transmembrane region" description="Helical" evidence="1">
    <location>
        <begin position="64"/>
        <end position="83"/>
    </location>
</feature>
<gene>
    <name evidence="3" type="ORF">SNE40_017822</name>
</gene>
<accession>A0AAN8JFN0</accession>
<evidence type="ECO:0000313" key="3">
    <source>
        <dbReference type="EMBL" id="KAK6174573.1"/>
    </source>
</evidence>
<protein>
    <submittedName>
        <fullName evidence="3">Uncharacterized protein</fullName>
    </submittedName>
</protein>
<keyword evidence="1" id="KW-1133">Transmembrane helix</keyword>
<dbReference type="EMBL" id="JAZGQO010000011">
    <property type="protein sequence ID" value="KAK6174573.1"/>
    <property type="molecule type" value="Genomic_DNA"/>
</dbReference>
<comment type="caution">
    <text evidence="3">The sequence shown here is derived from an EMBL/GenBank/DDBJ whole genome shotgun (WGS) entry which is preliminary data.</text>
</comment>
<organism evidence="3 4">
    <name type="scientific">Patella caerulea</name>
    <name type="common">Rayed Mediterranean limpet</name>
    <dbReference type="NCBI Taxonomy" id="87958"/>
    <lineage>
        <taxon>Eukaryota</taxon>
        <taxon>Metazoa</taxon>
        <taxon>Spiralia</taxon>
        <taxon>Lophotrochozoa</taxon>
        <taxon>Mollusca</taxon>
        <taxon>Gastropoda</taxon>
        <taxon>Patellogastropoda</taxon>
        <taxon>Patelloidea</taxon>
        <taxon>Patellidae</taxon>
        <taxon>Patella</taxon>
    </lineage>
</organism>
<keyword evidence="1" id="KW-0472">Membrane</keyword>
<keyword evidence="4" id="KW-1185">Reference proteome</keyword>
<dbReference type="AlphaFoldDB" id="A0AAN8JFN0"/>
<evidence type="ECO:0000313" key="4">
    <source>
        <dbReference type="Proteomes" id="UP001347796"/>
    </source>
</evidence>
<reference evidence="3 4" key="1">
    <citation type="submission" date="2024-01" db="EMBL/GenBank/DDBJ databases">
        <title>The genome of the rayed Mediterranean limpet Patella caerulea (Linnaeus, 1758).</title>
        <authorList>
            <person name="Anh-Thu Weber A."/>
            <person name="Halstead-Nussloch G."/>
        </authorList>
    </citation>
    <scope>NUCLEOTIDE SEQUENCE [LARGE SCALE GENOMIC DNA]</scope>
    <source>
        <strain evidence="3">AATW-2023a</strain>
        <tissue evidence="3">Whole specimen</tissue>
    </source>
</reference>